<accession>A0A3P8A0C9</accession>
<dbReference type="Proteomes" id="UP000050761">
    <property type="component" value="Unassembled WGS sequence"/>
</dbReference>
<proteinExistence type="predicted"/>
<gene>
    <name evidence="1" type="ORF">HPBE_LOCUS16841</name>
</gene>
<evidence type="ECO:0000313" key="1">
    <source>
        <dbReference type="EMBL" id="VDP07177.1"/>
    </source>
</evidence>
<organism evidence="2 3">
    <name type="scientific">Heligmosomoides polygyrus</name>
    <name type="common">Parasitic roundworm</name>
    <dbReference type="NCBI Taxonomy" id="6339"/>
    <lineage>
        <taxon>Eukaryota</taxon>
        <taxon>Metazoa</taxon>
        <taxon>Ecdysozoa</taxon>
        <taxon>Nematoda</taxon>
        <taxon>Chromadorea</taxon>
        <taxon>Rhabditida</taxon>
        <taxon>Rhabditina</taxon>
        <taxon>Rhabditomorpha</taxon>
        <taxon>Strongyloidea</taxon>
        <taxon>Heligmosomidae</taxon>
        <taxon>Heligmosomoides</taxon>
    </lineage>
</organism>
<evidence type="ECO:0000313" key="2">
    <source>
        <dbReference type="Proteomes" id="UP000050761"/>
    </source>
</evidence>
<accession>A0A183G5E9</accession>
<dbReference type="WBParaSite" id="HPBE_0001684201-mRNA-1">
    <property type="protein sequence ID" value="HPBE_0001684201-mRNA-1"/>
    <property type="gene ID" value="HPBE_0001684201"/>
</dbReference>
<reference evidence="3" key="2">
    <citation type="submission" date="2019-09" db="UniProtKB">
        <authorList>
            <consortium name="WormBaseParasite"/>
        </authorList>
    </citation>
    <scope>IDENTIFICATION</scope>
</reference>
<dbReference type="EMBL" id="UZAH01029642">
    <property type="protein sequence ID" value="VDP07177.1"/>
    <property type="molecule type" value="Genomic_DNA"/>
</dbReference>
<keyword evidence="2" id="KW-1185">Reference proteome</keyword>
<dbReference type="OrthoDB" id="5800121at2759"/>
<evidence type="ECO:0000313" key="3">
    <source>
        <dbReference type="WBParaSite" id="HPBE_0001684201-mRNA-1"/>
    </source>
</evidence>
<reference evidence="1 2" key="1">
    <citation type="submission" date="2018-11" db="EMBL/GenBank/DDBJ databases">
        <authorList>
            <consortium name="Pathogen Informatics"/>
        </authorList>
    </citation>
    <scope>NUCLEOTIDE SEQUENCE [LARGE SCALE GENOMIC DNA]</scope>
</reference>
<sequence>METKMLRWMAGVTRLDRIRNDAIRQKFGVAPIADKKLACDEHVKAEKRGRSIEVSGLAEPSDSLLISNLWRCTLTGKADVSGPRLVKVALPSQYY</sequence>
<protein>
    <submittedName>
        <fullName evidence="3">Transposase</fullName>
    </submittedName>
</protein>
<dbReference type="AlphaFoldDB" id="A0A183G5E9"/>
<name>A0A183G5E9_HELPZ</name>